<protein>
    <submittedName>
        <fullName evidence="1">Uncharacterized protein</fullName>
    </submittedName>
</protein>
<accession>J9H7G4</accession>
<name>J9H7G4_9ZZZZ</name>
<comment type="caution">
    <text evidence="1">The sequence shown here is derived from an EMBL/GenBank/DDBJ whole genome shotgun (WGS) entry which is preliminary data.</text>
</comment>
<reference evidence="1" key="1">
    <citation type="journal article" date="2012" name="PLoS ONE">
        <title>Gene sets for utilization of primary and secondary nutrition supplies in the distal gut of endangered iberian lynx.</title>
        <authorList>
            <person name="Alcaide M."/>
            <person name="Messina E."/>
            <person name="Richter M."/>
            <person name="Bargiela R."/>
            <person name="Peplies J."/>
            <person name="Huws S.A."/>
            <person name="Newbold C.J."/>
            <person name="Golyshin P.N."/>
            <person name="Simon M.A."/>
            <person name="Lopez G."/>
            <person name="Yakimov M.M."/>
            <person name="Ferrer M."/>
        </authorList>
    </citation>
    <scope>NUCLEOTIDE SEQUENCE</scope>
</reference>
<organism evidence="1">
    <name type="scientific">gut metagenome</name>
    <dbReference type="NCBI Taxonomy" id="749906"/>
    <lineage>
        <taxon>unclassified sequences</taxon>
        <taxon>metagenomes</taxon>
        <taxon>organismal metagenomes</taxon>
    </lineage>
</organism>
<evidence type="ECO:0000313" key="1">
    <source>
        <dbReference type="EMBL" id="EJX10170.1"/>
    </source>
</evidence>
<dbReference type="AlphaFoldDB" id="J9H7G4"/>
<proteinExistence type="predicted"/>
<gene>
    <name evidence="1" type="ORF">EVA_01719</name>
</gene>
<sequence length="66" mass="7286">MSIKLASIRLSSPFSEVSVVMGTKGVSRGVNKDCSSDNGILHCCMKLPLWFAVVIMEEIFFRFGSQ</sequence>
<dbReference type="EMBL" id="AMCI01000239">
    <property type="protein sequence ID" value="EJX10170.1"/>
    <property type="molecule type" value="Genomic_DNA"/>
</dbReference>